<dbReference type="PROSITE" id="PS50181">
    <property type="entry name" value="FBOX"/>
    <property type="match status" value="1"/>
</dbReference>
<dbReference type="InterPro" id="IPR032675">
    <property type="entry name" value="LRR_dom_sf"/>
</dbReference>
<dbReference type="InterPro" id="IPR036047">
    <property type="entry name" value="F-box-like_dom_sf"/>
</dbReference>
<dbReference type="Proteomes" id="UP000092993">
    <property type="component" value="Unassembled WGS sequence"/>
</dbReference>
<comment type="caution">
    <text evidence="2">The sequence shown here is derived from an EMBL/GenBank/DDBJ whole genome shotgun (WGS) entry which is preliminary data.</text>
</comment>
<dbReference type="InterPro" id="IPR001810">
    <property type="entry name" value="F-box_dom"/>
</dbReference>
<dbReference type="SUPFAM" id="SSF52047">
    <property type="entry name" value="RNI-like"/>
    <property type="match status" value="1"/>
</dbReference>
<dbReference type="AlphaFoldDB" id="A0A1C7LSG0"/>
<feature type="domain" description="F-box" evidence="1">
    <location>
        <begin position="13"/>
        <end position="63"/>
    </location>
</feature>
<evidence type="ECO:0000313" key="2">
    <source>
        <dbReference type="EMBL" id="OBZ67600.1"/>
    </source>
</evidence>
<dbReference type="Gene3D" id="3.80.10.10">
    <property type="entry name" value="Ribonuclease Inhibitor"/>
    <property type="match status" value="1"/>
</dbReference>
<protein>
    <recommendedName>
        <fullName evidence="1">F-box domain-containing protein</fullName>
    </recommendedName>
</protein>
<dbReference type="CDD" id="cd09917">
    <property type="entry name" value="F-box_SF"/>
    <property type="match status" value="1"/>
</dbReference>
<evidence type="ECO:0000313" key="3">
    <source>
        <dbReference type="Proteomes" id="UP000092993"/>
    </source>
</evidence>
<dbReference type="EMBL" id="LUGG01000023">
    <property type="protein sequence ID" value="OBZ67600.1"/>
    <property type="molecule type" value="Genomic_DNA"/>
</dbReference>
<dbReference type="SUPFAM" id="SSF81383">
    <property type="entry name" value="F-box domain"/>
    <property type="match status" value="1"/>
</dbReference>
<sequence>MVACLITQTENATSSLDTLNDDILEEILSIMPFSDLACLSTVSHRLRCACKPLIFRTLTFTSLRNCDKHFLPRSFWRYIRIASICWIPQIYPESRRLELESSFPQLHSLHTICIEEFDHCISWSTLKALLSPPALQNLEVLSYRWPARSPFDIEELKSMQLSLRKFKSSTCGSFWSYPVNRDLIPLEAAWTWWILEKSRLTLESLTIPAETAQYSRMIATTWPSLQEFNLYGFAPDPDVSLLSFLSRTQKLRSLTLKLAQTREYPPFMLWPPGAVANVDLTHLRSFTISYPHPDDTIFSHLPSELQSLSVRDCPRYYIGDTVGEIPKRMPLLSATELLRILRTQVFHHLERLEVVYRADGNDSELVEFIVTTFPLLTFLEIHRYPAHGDETIPLTEIIATLSRLTHLRVLHLNLTSPASPPSPLDGPLRESTQLQEAQSKLVAQAFSRSQLREMGFLNRQYSLNFWATWYIDRDSSGHITQCYHEELSTLRYRFVDEPGPPVRPLPLVIPVDMIQFSSTFIV</sequence>
<proteinExistence type="predicted"/>
<dbReference type="OrthoDB" id="2727430at2759"/>
<reference evidence="2 3" key="1">
    <citation type="submission" date="2016-03" db="EMBL/GenBank/DDBJ databases">
        <title>Whole genome sequencing of Grifola frondosa 9006-11.</title>
        <authorList>
            <person name="Min B."/>
            <person name="Park H."/>
            <person name="Kim J.-G."/>
            <person name="Cho H."/>
            <person name="Oh Y.-L."/>
            <person name="Kong W.-S."/>
            <person name="Choi I.-G."/>
        </authorList>
    </citation>
    <scope>NUCLEOTIDE SEQUENCE [LARGE SCALE GENOMIC DNA]</scope>
    <source>
        <strain evidence="2 3">9006-11</strain>
    </source>
</reference>
<keyword evidence="3" id="KW-1185">Reference proteome</keyword>
<organism evidence="2 3">
    <name type="scientific">Grifola frondosa</name>
    <name type="common">Maitake</name>
    <name type="synonym">Polyporus frondosus</name>
    <dbReference type="NCBI Taxonomy" id="5627"/>
    <lineage>
        <taxon>Eukaryota</taxon>
        <taxon>Fungi</taxon>
        <taxon>Dikarya</taxon>
        <taxon>Basidiomycota</taxon>
        <taxon>Agaricomycotina</taxon>
        <taxon>Agaricomycetes</taxon>
        <taxon>Polyporales</taxon>
        <taxon>Grifolaceae</taxon>
        <taxon>Grifola</taxon>
    </lineage>
</organism>
<evidence type="ECO:0000259" key="1">
    <source>
        <dbReference type="PROSITE" id="PS50181"/>
    </source>
</evidence>
<name>A0A1C7LSG0_GRIFR</name>
<dbReference type="STRING" id="5627.A0A1C7LSG0"/>
<dbReference type="OMA" id="ASICWIP"/>
<dbReference type="Pfam" id="PF00646">
    <property type="entry name" value="F-box"/>
    <property type="match status" value="1"/>
</dbReference>
<gene>
    <name evidence="2" type="ORF">A0H81_12504</name>
</gene>
<accession>A0A1C7LSG0</accession>